<evidence type="ECO:0000313" key="1">
    <source>
        <dbReference type="EMBL" id="OIQ49710.1"/>
    </source>
</evidence>
<dbReference type="GO" id="GO:0102710">
    <property type="term" value="F:D-inositol-3-phosphate glycosyltransferase activity"/>
    <property type="evidence" value="ECO:0007669"/>
    <property type="project" value="UniProtKB-EC"/>
</dbReference>
<protein>
    <submittedName>
        <fullName evidence="1">D-inositol 3-phosphate glycosyltransferase</fullName>
        <ecNumber evidence="1">2.4.1.250</ecNumber>
    </submittedName>
</protein>
<sequence>MALPPVHHHTGLETSGGATRVARLLLEGLGRYEVDASLSFELAERADVMAIPPEDFGARLPEGAVAHVHCTGDWPALLGAIPTGAKVVVTLHDCELFTGGCPYPLDCPIAEDGCASPCPRNFPDADALRKRKLAEIQRLDPVLAAPSRWLARLAKTHLLRPVRVIPNGIPWPADLRAKAEARKLLGIHPAARVALFAAHGGMNAAYKSGDTWQELWERLKKALPDLVCFAVGGDREERRDDFILWPYVDRDKLALLMGASDVLLYPTRADNHSLVVLEAMAAGLPVVAYAVGGIPEQIVDRMTGMLVPPGDREQFVAAALSVLSSRSLVRQMGQEAFLSGRRKFSVERMIGDYARLYASL</sequence>
<dbReference type="RefSeq" id="WP_071545201.1">
    <property type="nucleotide sequence ID" value="NZ_LKAQ01000004.1"/>
</dbReference>
<comment type="caution">
    <text evidence="1">The sequence shown here is derived from an EMBL/GenBank/DDBJ whole genome shotgun (WGS) entry which is preliminary data.</text>
</comment>
<organism evidence="1 2">
    <name type="scientific">Pseudodesulfovibrio hydrargyri</name>
    <dbReference type="NCBI Taxonomy" id="2125990"/>
    <lineage>
        <taxon>Bacteria</taxon>
        <taxon>Pseudomonadati</taxon>
        <taxon>Thermodesulfobacteriota</taxon>
        <taxon>Desulfovibrionia</taxon>
        <taxon>Desulfovibrionales</taxon>
        <taxon>Desulfovibrionaceae</taxon>
    </lineage>
</organism>
<name>A0A1J5MSW4_9BACT</name>
<dbReference type="PANTHER" id="PTHR12526">
    <property type="entry name" value="GLYCOSYLTRANSFERASE"/>
    <property type="match status" value="1"/>
</dbReference>
<proteinExistence type="predicted"/>
<dbReference type="Gene3D" id="3.40.50.2000">
    <property type="entry name" value="Glycogen Phosphorylase B"/>
    <property type="match status" value="2"/>
</dbReference>
<dbReference type="Pfam" id="PF13692">
    <property type="entry name" value="Glyco_trans_1_4"/>
    <property type="match status" value="1"/>
</dbReference>
<dbReference type="EMBL" id="LKAQ01000004">
    <property type="protein sequence ID" value="OIQ49710.1"/>
    <property type="molecule type" value="Genomic_DNA"/>
</dbReference>
<keyword evidence="1" id="KW-0808">Transferase</keyword>
<accession>A0A1J5MSW4</accession>
<dbReference type="AlphaFoldDB" id="A0A1J5MSW4"/>
<dbReference type="EC" id="2.4.1.250" evidence="1"/>
<dbReference type="SUPFAM" id="SSF53756">
    <property type="entry name" value="UDP-Glycosyltransferase/glycogen phosphorylase"/>
    <property type="match status" value="1"/>
</dbReference>
<dbReference type="PANTHER" id="PTHR12526:SF634">
    <property type="entry name" value="BLL3361 PROTEIN"/>
    <property type="match status" value="1"/>
</dbReference>
<gene>
    <name evidence="1" type="primary">mshA_1</name>
    <name evidence="1" type="ORF">BerOc1_01635</name>
</gene>
<dbReference type="OrthoDB" id="9790710at2"/>
<dbReference type="Proteomes" id="UP000181901">
    <property type="component" value="Unassembled WGS sequence"/>
</dbReference>
<keyword evidence="2" id="KW-1185">Reference proteome</keyword>
<keyword evidence="1" id="KW-0328">Glycosyltransferase</keyword>
<evidence type="ECO:0000313" key="2">
    <source>
        <dbReference type="Proteomes" id="UP000181901"/>
    </source>
</evidence>
<reference evidence="1 2" key="1">
    <citation type="submission" date="2015-09" db="EMBL/GenBank/DDBJ databases">
        <title>Genome of Desulfovibrio dechloracetivorans BerOc1, a mercury methylating strain isolated from highly hydrocarbons and metals contaminated coastal sediments.</title>
        <authorList>
            <person name="Goni Urriza M."/>
            <person name="Gassie C."/>
            <person name="Bouchez O."/>
            <person name="Klopp C."/>
            <person name="Ranchou-Peyruse A."/>
            <person name="Remy G."/>
        </authorList>
    </citation>
    <scope>NUCLEOTIDE SEQUENCE [LARGE SCALE GENOMIC DNA]</scope>
    <source>
        <strain evidence="1 2">BerOc1</strain>
    </source>
</reference>